<dbReference type="Proteomes" id="UP000178046">
    <property type="component" value="Unassembled WGS sequence"/>
</dbReference>
<evidence type="ECO:0000313" key="2">
    <source>
        <dbReference type="EMBL" id="OGF82623.1"/>
    </source>
</evidence>
<feature type="coiled-coil region" evidence="1">
    <location>
        <begin position="20"/>
        <end position="47"/>
    </location>
</feature>
<reference evidence="2 3" key="1">
    <citation type="journal article" date="2016" name="Nat. Commun.">
        <title>Thousands of microbial genomes shed light on interconnected biogeochemical processes in an aquifer system.</title>
        <authorList>
            <person name="Anantharaman K."/>
            <person name="Brown C.T."/>
            <person name="Hug L.A."/>
            <person name="Sharon I."/>
            <person name="Castelle C.J."/>
            <person name="Probst A.J."/>
            <person name="Thomas B.C."/>
            <person name="Singh A."/>
            <person name="Wilkins M.J."/>
            <person name="Karaoz U."/>
            <person name="Brodie E.L."/>
            <person name="Williams K.H."/>
            <person name="Hubbard S.S."/>
            <person name="Banfield J.F."/>
        </authorList>
    </citation>
    <scope>NUCLEOTIDE SEQUENCE [LARGE SCALE GENOMIC DNA]</scope>
</reference>
<dbReference type="EMBL" id="MFIA01000022">
    <property type="protein sequence ID" value="OGF82623.1"/>
    <property type="molecule type" value="Genomic_DNA"/>
</dbReference>
<comment type="caution">
    <text evidence="2">The sequence shown here is derived from an EMBL/GenBank/DDBJ whole genome shotgun (WGS) entry which is preliminary data.</text>
</comment>
<accession>A0A1F5X450</accession>
<sequence>MTEKITNQEQSIWSAEKAKVEEFESKAKALLEQMQSFNSEAQELYNVLKQTGVEHLEKFKSDKGDSKKDINDSVDLQDLRFRVADKVSEIEKFKFHVDL</sequence>
<gene>
    <name evidence="2" type="ORF">A2924_01120</name>
</gene>
<evidence type="ECO:0000256" key="1">
    <source>
        <dbReference type="SAM" id="Coils"/>
    </source>
</evidence>
<keyword evidence="1" id="KW-0175">Coiled coil</keyword>
<name>A0A1F5X450_9BACT</name>
<dbReference type="AlphaFoldDB" id="A0A1F5X450"/>
<protein>
    <submittedName>
        <fullName evidence="2">Uncharacterized protein</fullName>
    </submittedName>
</protein>
<evidence type="ECO:0000313" key="3">
    <source>
        <dbReference type="Proteomes" id="UP000178046"/>
    </source>
</evidence>
<proteinExistence type="predicted"/>
<organism evidence="2 3">
    <name type="scientific">Candidatus Giovannonibacteria bacterium RIFCSPLOWO2_01_FULL_44_16</name>
    <dbReference type="NCBI Taxonomy" id="1798348"/>
    <lineage>
        <taxon>Bacteria</taxon>
        <taxon>Candidatus Giovannoniibacteriota</taxon>
    </lineage>
</organism>